<evidence type="ECO:0000313" key="1">
    <source>
        <dbReference type="EMBL" id="KAJ8683347.1"/>
    </source>
</evidence>
<comment type="caution">
    <text evidence="1">The sequence shown here is derived from an EMBL/GenBank/DDBJ whole genome shotgun (WGS) entry which is preliminary data.</text>
</comment>
<name>A0ACC2PIZ7_9HYME</name>
<dbReference type="Proteomes" id="UP001239111">
    <property type="component" value="Chromosome 1"/>
</dbReference>
<sequence length="584" mass="66356">MYYVSDSEPSDSIIADFPIKTFSSFMEVVLGAPASNENRGKKVFIGRGMPFNDQVLSDRLVHQGFVEKPELIRCYEIVAIPHHREEGLFLISKEEVLGIRDNRELMSLLAQPDDPKIASMTDDEVIDYLPVSANRRLYCFGLSSSDISFAGLLDREEVMRKSQLHPATNPDVGIMEGINTSQFYYGGVNSFSEIHVEDSLTPAINVGILLLHPIFVLHRVQPVGYSKIWMVFPERNPLEKAIHDIQAQDVALALQNSDFLPEEDASMSDEEITSVKVFSRCVADETSKTRDMNGKKIRKTSEVTVQEVFMFSGSCSSKLSHKNLYINTKFAHRHGIEYENLRQGPHDVVYTAEGVPHQVGQLSANVAEASNFAGPEFNVYARLVPYDPCPESKLSSFPPNRHQITTVKTRKRIIYECRELMGCKFTTTNKEVLRVHCNEVHGAKVPKVQNRITKKCTVCGAEVKRLAHHIRTSQSHAAALSLLTETEKAALSDPRPVWRCQFCGVEYLDEENLQDHERICEFNLPSSSIPRYLTKCNFCGRNYHSSEILQHERTCETKRYKCSMCRRTYKKSYSQQCHYARCHP</sequence>
<dbReference type="EMBL" id="CM056741">
    <property type="protein sequence ID" value="KAJ8683347.1"/>
    <property type="molecule type" value="Genomic_DNA"/>
</dbReference>
<proteinExistence type="predicted"/>
<organism evidence="1 2">
    <name type="scientific">Eretmocerus hayati</name>
    <dbReference type="NCBI Taxonomy" id="131215"/>
    <lineage>
        <taxon>Eukaryota</taxon>
        <taxon>Metazoa</taxon>
        <taxon>Ecdysozoa</taxon>
        <taxon>Arthropoda</taxon>
        <taxon>Hexapoda</taxon>
        <taxon>Insecta</taxon>
        <taxon>Pterygota</taxon>
        <taxon>Neoptera</taxon>
        <taxon>Endopterygota</taxon>
        <taxon>Hymenoptera</taxon>
        <taxon>Apocrita</taxon>
        <taxon>Proctotrupomorpha</taxon>
        <taxon>Chalcidoidea</taxon>
        <taxon>Aphelinidae</taxon>
        <taxon>Aphelininae</taxon>
        <taxon>Eretmocerus</taxon>
    </lineage>
</organism>
<reference evidence="1" key="1">
    <citation type="submission" date="2023-04" db="EMBL/GenBank/DDBJ databases">
        <title>A chromosome-level genome assembly of the parasitoid wasp Eretmocerus hayati.</title>
        <authorList>
            <person name="Zhong Y."/>
            <person name="Liu S."/>
            <person name="Liu Y."/>
        </authorList>
    </citation>
    <scope>NUCLEOTIDE SEQUENCE</scope>
    <source>
        <strain evidence="1">ZJU_SS_LIU_2023</strain>
    </source>
</reference>
<accession>A0ACC2PIZ7</accession>
<evidence type="ECO:0000313" key="2">
    <source>
        <dbReference type="Proteomes" id="UP001239111"/>
    </source>
</evidence>
<protein>
    <submittedName>
        <fullName evidence="1">Uncharacterized protein</fullName>
    </submittedName>
</protein>
<gene>
    <name evidence="1" type="ORF">QAD02_019139</name>
</gene>
<keyword evidence="2" id="KW-1185">Reference proteome</keyword>